<dbReference type="eggNOG" id="COG2161">
    <property type="taxonomic scope" value="Bacteria"/>
</dbReference>
<evidence type="ECO:0000313" key="4">
    <source>
        <dbReference type="EMBL" id="KRU11206.1"/>
    </source>
</evidence>
<feature type="region of interest" description="Disordered" evidence="2">
    <location>
        <begin position="61"/>
        <end position="81"/>
    </location>
</feature>
<dbReference type="EMBL" id="JPGY02000001">
    <property type="protein sequence ID" value="KRU11206.1"/>
    <property type="molecule type" value="Genomic_DNA"/>
</dbReference>
<sequence>MPNIKPVSDLRNYTEVLKEVTEDSPVYLTRNGRGEYSIIKFKELDKLKVIVRLLAKMEEEEKSAREKGWISADDAESALGL</sequence>
<dbReference type="KEGG" id="cpat:CLPA_c27310"/>
<reference evidence="4" key="2">
    <citation type="submission" date="2015-10" db="EMBL/GenBank/DDBJ databases">
        <title>Improved Draft Genome Sequence of Clostridium pasteurianum Strain ATCC 6013 (DSM 525) Using a Hybrid Next-Generation Sequencing Approach.</title>
        <authorList>
            <person name="Pyne M.E."/>
            <person name="Utturkar S.M."/>
            <person name="Brown S.D."/>
            <person name="Moo-Young M."/>
            <person name="Chung D.A."/>
            <person name="Chou P.C."/>
        </authorList>
    </citation>
    <scope>NUCLEOTIDE SEQUENCE</scope>
    <source>
        <strain evidence="4">ATCC 6013</strain>
    </source>
</reference>
<organism evidence="3 6">
    <name type="scientific">Clostridium pasteurianum DSM 525 = ATCC 6013</name>
    <dbReference type="NCBI Taxonomy" id="1262449"/>
    <lineage>
        <taxon>Bacteria</taxon>
        <taxon>Bacillati</taxon>
        <taxon>Bacillota</taxon>
        <taxon>Clostridia</taxon>
        <taxon>Eubacteriales</taxon>
        <taxon>Clostridiaceae</taxon>
        <taxon>Clostridium</taxon>
    </lineage>
</organism>
<name>A0A0H3J9K4_CLOPA</name>
<dbReference type="InterPro" id="IPR036165">
    <property type="entry name" value="YefM-like_sf"/>
</dbReference>
<keyword evidence="6" id="KW-1185">Reference proteome</keyword>
<reference evidence="4 5" key="3">
    <citation type="journal article" name="Genome Announc.">
        <title>Improved Draft Genome Sequence of Clostridium pasteurianum Strain ATCC 6013 (DSM 525) Using a Hybrid Next-Generation Sequencing Approach.</title>
        <authorList>
            <person name="Pyne M.E."/>
            <person name="Utturkar S."/>
            <person name="Brown S.D."/>
            <person name="Moo-Young M."/>
            <person name="Chung D.A."/>
            <person name="Chou C.P."/>
        </authorList>
    </citation>
    <scope>NUCLEOTIDE SEQUENCE [LARGE SCALE GENOMIC DNA]</scope>
    <source>
        <strain evidence="4 5">ATCC 6013</strain>
    </source>
</reference>
<reference evidence="3 6" key="1">
    <citation type="journal article" date="2015" name="Genome Announc.">
        <title>Complete Genome Sequence of the Nitrogen-Fixing and Solvent-Producing Clostridium pasteurianum DSM 525.</title>
        <authorList>
            <person name="Poehlein A."/>
            <person name="Grosse-Honebrink A."/>
            <person name="Zhang Y."/>
            <person name="Minton N.P."/>
            <person name="Daniel R."/>
        </authorList>
    </citation>
    <scope>NUCLEOTIDE SEQUENCE [LARGE SCALE GENOMIC DNA]</scope>
    <source>
        <strain evidence="3">DSM 525</strain>
        <strain evidence="6">DSM 525 / ATCC 6013</strain>
    </source>
</reference>
<accession>A0A0H3J9K4</accession>
<dbReference type="SUPFAM" id="SSF143120">
    <property type="entry name" value="YefM-like"/>
    <property type="match status" value="1"/>
</dbReference>
<dbReference type="EMBL" id="CP009268">
    <property type="protein sequence ID" value="AJA52786.1"/>
    <property type="molecule type" value="Genomic_DNA"/>
</dbReference>
<evidence type="ECO:0000313" key="6">
    <source>
        <dbReference type="Proteomes" id="UP000030905"/>
    </source>
</evidence>
<gene>
    <name evidence="3" type="ORF">CLPA_c27310</name>
    <name evidence="4" type="ORF">CP6013_00453</name>
</gene>
<comment type="similarity">
    <text evidence="1">Belongs to the phD/YefM antitoxin family.</text>
</comment>
<evidence type="ECO:0000256" key="2">
    <source>
        <dbReference type="SAM" id="MobiDB-lite"/>
    </source>
</evidence>
<dbReference type="KEGG" id="cpae:CPAST_c27310"/>
<dbReference type="RefSeq" id="WP_003442747.1">
    <property type="nucleotide sequence ID" value="NZ_ANZB01000003.1"/>
</dbReference>
<dbReference type="Proteomes" id="UP000028042">
    <property type="component" value="Unassembled WGS sequence"/>
</dbReference>
<proteinExistence type="inferred from homology"/>
<evidence type="ECO:0000313" key="3">
    <source>
        <dbReference type="EMBL" id="AJA52786.1"/>
    </source>
</evidence>
<evidence type="ECO:0000256" key="1">
    <source>
        <dbReference type="ARBA" id="ARBA00009981"/>
    </source>
</evidence>
<dbReference type="Proteomes" id="UP000030905">
    <property type="component" value="Chromosome"/>
</dbReference>
<dbReference type="AlphaFoldDB" id="A0A0H3J9K4"/>
<dbReference type="GeneID" id="93074859"/>
<evidence type="ECO:0000313" key="5">
    <source>
        <dbReference type="Proteomes" id="UP000028042"/>
    </source>
</evidence>
<dbReference type="PATRIC" id="fig|1262449.3.peg.1176"/>
<protein>
    <submittedName>
        <fullName evidence="4">Prevent-host-death protein</fullName>
    </submittedName>
</protein>